<keyword evidence="1" id="KW-0732">Signal</keyword>
<organism evidence="3 4">
    <name type="scientific">Fopius arisanus</name>
    <dbReference type="NCBI Taxonomy" id="64838"/>
    <lineage>
        <taxon>Eukaryota</taxon>
        <taxon>Metazoa</taxon>
        <taxon>Ecdysozoa</taxon>
        <taxon>Arthropoda</taxon>
        <taxon>Hexapoda</taxon>
        <taxon>Insecta</taxon>
        <taxon>Pterygota</taxon>
        <taxon>Neoptera</taxon>
        <taxon>Endopterygota</taxon>
        <taxon>Hymenoptera</taxon>
        <taxon>Apocrita</taxon>
        <taxon>Ichneumonoidea</taxon>
        <taxon>Braconidae</taxon>
        <taxon>Opiinae</taxon>
        <taxon>Fopius</taxon>
    </lineage>
</organism>
<dbReference type="OrthoDB" id="5912242at2759"/>
<accession>A0A9R1TU73</accession>
<keyword evidence="3" id="KW-1185">Reference proteome</keyword>
<dbReference type="PROSITE" id="PS51257">
    <property type="entry name" value="PROKAR_LIPOPROTEIN"/>
    <property type="match status" value="1"/>
</dbReference>
<evidence type="ECO:0000313" key="4">
    <source>
        <dbReference type="RefSeq" id="XP_011296791.1"/>
    </source>
</evidence>
<feature type="signal peptide" evidence="1">
    <location>
        <begin position="1"/>
        <end position="22"/>
    </location>
</feature>
<dbReference type="SMART" id="SM00181">
    <property type="entry name" value="EGF"/>
    <property type="match status" value="3"/>
</dbReference>
<dbReference type="Proteomes" id="UP000694866">
    <property type="component" value="Unplaced"/>
</dbReference>
<reference evidence="4" key="1">
    <citation type="submission" date="2025-08" db="UniProtKB">
        <authorList>
            <consortium name="RefSeq"/>
        </authorList>
    </citation>
    <scope>IDENTIFICATION</scope>
    <source>
        <strain evidence="4">USDA-PBARC FA_bdor</strain>
        <tissue evidence="4">Whole organism</tissue>
    </source>
</reference>
<sequence length="356" mass="39037">MRHISVFALALLHNIAASSCLAVSLIFKHVYPCADRTLHSQVTMASCTYDKDCTENAYCWNHETCYCMEGYLVNRNQSALECLKIASEIGDPCTLDVQCHVTFTAQAECRNNICVCSEGSHYESESKRCYESIGIGHMCQTSYNCHISDGSPSFCVDGFCRCPRQHHPNGKECLKSAFLGDQCSIDDECFDLHSHCTGTCTCKVGYVRSSDGKQCLKAAESMGDPCIEDSQCTASLRNSKCGDDNTCTCLVNLKLRGSSCFRKLNSQMLGKGCVNRAQCVEPTIPETALDETDVTNVDCINGRCSCAVGYTQTEAMDDCIRFSENGTSKSKNASVSLLFSSILIYLAHLNQGCNKQ</sequence>
<evidence type="ECO:0000313" key="3">
    <source>
        <dbReference type="Proteomes" id="UP000694866"/>
    </source>
</evidence>
<keyword evidence="4" id="KW-0640">Prion</keyword>
<dbReference type="RefSeq" id="XP_011296791.1">
    <property type="nucleotide sequence ID" value="XM_011298489.1"/>
</dbReference>
<dbReference type="InterPro" id="IPR000742">
    <property type="entry name" value="EGF"/>
</dbReference>
<feature type="domain" description="EGF-like" evidence="2">
    <location>
        <begin position="172"/>
        <end position="216"/>
    </location>
</feature>
<keyword evidence="4" id="KW-0034">Amyloid</keyword>
<dbReference type="InterPro" id="IPR006149">
    <property type="entry name" value="EB_dom"/>
</dbReference>
<gene>
    <name evidence="4" type="primary">LOC105262747</name>
</gene>
<dbReference type="PANTHER" id="PTHR39069:SF8">
    <property type="entry name" value="FI17111P1"/>
    <property type="match status" value="1"/>
</dbReference>
<feature type="domain" description="EGF-like" evidence="2">
    <location>
        <begin position="46"/>
        <end position="83"/>
    </location>
</feature>
<evidence type="ECO:0000259" key="2">
    <source>
        <dbReference type="SMART" id="SM00181"/>
    </source>
</evidence>
<dbReference type="GeneID" id="105262747"/>
<name>A0A9R1TU73_9HYME</name>
<feature type="chain" id="PRO_5040298901" evidence="1">
    <location>
        <begin position="23"/>
        <end position="356"/>
    </location>
</feature>
<protein>
    <submittedName>
        <fullName evidence="4">Prion-like-(Q/N-rich) domain-bearing protein 25 isoform X1</fullName>
    </submittedName>
</protein>
<evidence type="ECO:0000256" key="1">
    <source>
        <dbReference type="SAM" id="SignalP"/>
    </source>
</evidence>
<dbReference type="Pfam" id="PF01683">
    <property type="entry name" value="EB"/>
    <property type="match status" value="3"/>
</dbReference>
<dbReference type="AlphaFoldDB" id="A0A9R1TU73"/>
<dbReference type="PANTHER" id="PTHR39069">
    <property type="entry name" value="ECDYSONE-INDUCIBLE GENE E1, ISOFORM A"/>
    <property type="match status" value="1"/>
</dbReference>
<feature type="domain" description="EGF-like" evidence="2">
    <location>
        <begin position="259"/>
        <end position="320"/>
    </location>
</feature>
<dbReference type="KEGG" id="fas:105262747"/>
<proteinExistence type="predicted"/>